<keyword evidence="3" id="KW-1185">Reference proteome</keyword>
<keyword evidence="2" id="KW-0378">Hydrolase</keyword>
<dbReference type="EMBL" id="BNJF01000003">
    <property type="protein sequence ID" value="GHO47599.1"/>
    <property type="molecule type" value="Genomic_DNA"/>
</dbReference>
<evidence type="ECO:0000259" key="1">
    <source>
        <dbReference type="Pfam" id="PF00561"/>
    </source>
</evidence>
<dbReference type="PANTHER" id="PTHR43433:SF5">
    <property type="entry name" value="AB HYDROLASE-1 DOMAIN-CONTAINING PROTEIN"/>
    <property type="match status" value="1"/>
</dbReference>
<dbReference type="PANTHER" id="PTHR43433">
    <property type="entry name" value="HYDROLASE, ALPHA/BETA FOLD FAMILY PROTEIN"/>
    <property type="match status" value="1"/>
</dbReference>
<dbReference type="Proteomes" id="UP000612362">
    <property type="component" value="Unassembled WGS sequence"/>
</dbReference>
<dbReference type="RefSeq" id="WP_220196856.1">
    <property type="nucleotide sequence ID" value="NZ_BNJF01000003.1"/>
</dbReference>
<dbReference type="GO" id="GO:0046503">
    <property type="term" value="P:glycerolipid catabolic process"/>
    <property type="evidence" value="ECO:0007669"/>
    <property type="project" value="TreeGrafter"/>
</dbReference>
<dbReference type="SUPFAM" id="SSF53474">
    <property type="entry name" value="alpha/beta-Hydrolases"/>
    <property type="match status" value="1"/>
</dbReference>
<sequence length="273" mass="30107">MSSTKSGTLRVPGAHLAYEVRGSGPVLLLIHGGGGDARAFNGIAKYLEREYTVVTYDRRGLSRSTLDNPEEEQQVEMHSDDVHHLLVAVTSEPAYVFGSSGGAVVGLDLVARYPEQVRALIAHEPPSHLMSGLEERHDTIREIARREGATSAMQQFMAQIGVTYDDREPDADLPEQGERPLENTLFLLKREFAMYDRYQFDFTALRSALIQTRILIAAGESGRAYVGYQNAVVMADQLGTTVVEFPGHHVGYVSHPRAFAARLQEVLGQTPLL</sequence>
<reference evidence="2" key="1">
    <citation type="submission" date="2020-10" db="EMBL/GenBank/DDBJ databases">
        <title>Taxonomic study of unclassified bacteria belonging to the class Ktedonobacteria.</title>
        <authorList>
            <person name="Yabe S."/>
            <person name="Wang C.M."/>
            <person name="Zheng Y."/>
            <person name="Sakai Y."/>
            <person name="Cavaletti L."/>
            <person name="Monciardini P."/>
            <person name="Donadio S."/>
        </authorList>
    </citation>
    <scope>NUCLEOTIDE SEQUENCE</scope>
    <source>
        <strain evidence="2">SOSP1-1</strain>
    </source>
</reference>
<gene>
    <name evidence="2" type="ORF">KSX_57620</name>
</gene>
<proteinExistence type="predicted"/>
<name>A0A8J3I8W8_9CHLR</name>
<organism evidence="2 3">
    <name type="scientific">Ktedonospora formicarum</name>
    <dbReference type="NCBI Taxonomy" id="2778364"/>
    <lineage>
        <taxon>Bacteria</taxon>
        <taxon>Bacillati</taxon>
        <taxon>Chloroflexota</taxon>
        <taxon>Ktedonobacteria</taxon>
        <taxon>Ktedonobacterales</taxon>
        <taxon>Ktedonobacteraceae</taxon>
        <taxon>Ktedonospora</taxon>
    </lineage>
</organism>
<protein>
    <submittedName>
        <fullName evidence="2">Alpha/beta hydrolase</fullName>
    </submittedName>
</protein>
<dbReference type="InterPro" id="IPR050471">
    <property type="entry name" value="AB_hydrolase"/>
</dbReference>
<dbReference type="GO" id="GO:0004806">
    <property type="term" value="F:triacylglycerol lipase activity"/>
    <property type="evidence" value="ECO:0007669"/>
    <property type="project" value="TreeGrafter"/>
</dbReference>
<dbReference type="Pfam" id="PF00561">
    <property type="entry name" value="Abhydrolase_1"/>
    <property type="match status" value="1"/>
</dbReference>
<dbReference type="InterPro" id="IPR000073">
    <property type="entry name" value="AB_hydrolase_1"/>
</dbReference>
<comment type="caution">
    <text evidence="2">The sequence shown here is derived from an EMBL/GenBank/DDBJ whole genome shotgun (WGS) entry which is preliminary data.</text>
</comment>
<feature type="domain" description="AB hydrolase-1" evidence="1">
    <location>
        <begin position="25"/>
        <end position="129"/>
    </location>
</feature>
<dbReference type="Gene3D" id="3.40.50.1820">
    <property type="entry name" value="alpha/beta hydrolase"/>
    <property type="match status" value="1"/>
</dbReference>
<dbReference type="InterPro" id="IPR029058">
    <property type="entry name" value="AB_hydrolase_fold"/>
</dbReference>
<accession>A0A8J3I8W8</accession>
<dbReference type="AlphaFoldDB" id="A0A8J3I8W8"/>
<evidence type="ECO:0000313" key="2">
    <source>
        <dbReference type="EMBL" id="GHO47599.1"/>
    </source>
</evidence>
<evidence type="ECO:0000313" key="3">
    <source>
        <dbReference type="Proteomes" id="UP000612362"/>
    </source>
</evidence>